<comment type="caution">
    <text evidence="2">The sequence shown here is derived from an EMBL/GenBank/DDBJ whole genome shotgun (WGS) entry which is preliminary data.</text>
</comment>
<accession>A0A4Z2IBB7</accession>
<feature type="signal peptide" evidence="1">
    <location>
        <begin position="1"/>
        <end position="25"/>
    </location>
</feature>
<gene>
    <name evidence="2" type="ORF">EYF80_015063</name>
</gene>
<sequence length="156" mass="16713">MLQHTPVDGFLVLLSVLFQFRDLLTSSFSLSAAPGRTSGGLFELVLQTDVLFLHKSDLAGQLADRVQALDCKASGSKSLPVLLVPDWYPEDPEDRSAQSLTGRTGPRFHCGAGLQAAAERRRLVPVVGGRQEGRGVGLLAGERETLKRFGLGSGEP</sequence>
<dbReference type="EMBL" id="SRLO01000111">
    <property type="protein sequence ID" value="TNN74745.1"/>
    <property type="molecule type" value="Genomic_DNA"/>
</dbReference>
<dbReference type="AlphaFoldDB" id="A0A4Z2IBB7"/>
<protein>
    <submittedName>
        <fullName evidence="2">Uncharacterized protein</fullName>
    </submittedName>
</protein>
<proteinExistence type="predicted"/>
<keyword evidence="1" id="KW-0732">Signal</keyword>
<organism evidence="2 3">
    <name type="scientific">Liparis tanakae</name>
    <name type="common">Tanaka's snailfish</name>
    <dbReference type="NCBI Taxonomy" id="230148"/>
    <lineage>
        <taxon>Eukaryota</taxon>
        <taxon>Metazoa</taxon>
        <taxon>Chordata</taxon>
        <taxon>Craniata</taxon>
        <taxon>Vertebrata</taxon>
        <taxon>Euteleostomi</taxon>
        <taxon>Actinopterygii</taxon>
        <taxon>Neopterygii</taxon>
        <taxon>Teleostei</taxon>
        <taxon>Neoteleostei</taxon>
        <taxon>Acanthomorphata</taxon>
        <taxon>Eupercaria</taxon>
        <taxon>Perciformes</taxon>
        <taxon>Cottioidei</taxon>
        <taxon>Cottales</taxon>
        <taxon>Liparidae</taxon>
        <taxon>Liparis</taxon>
    </lineage>
</organism>
<keyword evidence="3" id="KW-1185">Reference proteome</keyword>
<evidence type="ECO:0000256" key="1">
    <source>
        <dbReference type="SAM" id="SignalP"/>
    </source>
</evidence>
<evidence type="ECO:0000313" key="2">
    <source>
        <dbReference type="EMBL" id="TNN74745.1"/>
    </source>
</evidence>
<name>A0A4Z2IBB7_9TELE</name>
<dbReference type="Proteomes" id="UP000314294">
    <property type="component" value="Unassembled WGS sequence"/>
</dbReference>
<evidence type="ECO:0000313" key="3">
    <source>
        <dbReference type="Proteomes" id="UP000314294"/>
    </source>
</evidence>
<feature type="chain" id="PRO_5021351448" evidence="1">
    <location>
        <begin position="26"/>
        <end position="156"/>
    </location>
</feature>
<reference evidence="2 3" key="1">
    <citation type="submission" date="2019-03" db="EMBL/GenBank/DDBJ databases">
        <title>First draft genome of Liparis tanakae, snailfish: a comprehensive survey of snailfish specific genes.</title>
        <authorList>
            <person name="Kim W."/>
            <person name="Song I."/>
            <person name="Jeong J.-H."/>
            <person name="Kim D."/>
            <person name="Kim S."/>
            <person name="Ryu S."/>
            <person name="Song J.Y."/>
            <person name="Lee S.K."/>
        </authorList>
    </citation>
    <scope>NUCLEOTIDE SEQUENCE [LARGE SCALE GENOMIC DNA]</scope>
    <source>
        <tissue evidence="2">Muscle</tissue>
    </source>
</reference>